<dbReference type="Gene3D" id="6.10.340.10">
    <property type="match status" value="1"/>
</dbReference>
<keyword evidence="10 11" id="KW-0472">Membrane</keyword>
<dbReference type="CDD" id="cd06225">
    <property type="entry name" value="HAMP"/>
    <property type="match status" value="1"/>
</dbReference>
<evidence type="ECO:0000256" key="6">
    <source>
        <dbReference type="ARBA" id="ARBA00022692"/>
    </source>
</evidence>
<evidence type="ECO:0000256" key="11">
    <source>
        <dbReference type="SAM" id="Phobius"/>
    </source>
</evidence>
<dbReference type="CDD" id="cd00082">
    <property type="entry name" value="HisKA"/>
    <property type="match status" value="1"/>
</dbReference>
<dbReference type="CDD" id="cd00075">
    <property type="entry name" value="HATPase"/>
    <property type="match status" value="1"/>
</dbReference>
<dbReference type="RefSeq" id="WP_129209217.1">
    <property type="nucleotide sequence ID" value="NZ_BMGU01000005.1"/>
</dbReference>
<keyword evidence="4" id="KW-0597">Phosphoprotein</keyword>
<dbReference type="SUPFAM" id="SSF158472">
    <property type="entry name" value="HAMP domain-like"/>
    <property type="match status" value="1"/>
</dbReference>
<dbReference type="Gene3D" id="1.10.287.130">
    <property type="match status" value="1"/>
</dbReference>
<dbReference type="EC" id="2.7.13.3" evidence="3"/>
<comment type="catalytic activity">
    <reaction evidence="1">
        <text>ATP + protein L-histidine = ADP + protein N-phospho-L-histidine.</text>
        <dbReference type="EC" id="2.7.13.3"/>
    </reaction>
</comment>
<evidence type="ECO:0000256" key="10">
    <source>
        <dbReference type="ARBA" id="ARBA00023136"/>
    </source>
</evidence>
<protein>
    <recommendedName>
        <fullName evidence="3">histidine kinase</fullName>
        <ecNumber evidence="3">2.7.13.3</ecNumber>
    </recommendedName>
</protein>
<dbReference type="PANTHER" id="PTHR45436">
    <property type="entry name" value="SENSOR HISTIDINE KINASE YKOH"/>
    <property type="match status" value="1"/>
</dbReference>
<dbReference type="GO" id="GO:0005886">
    <property type="term" value="C:plasma membrane"/>
    <property type="evidence" value="ECO:0007669"/>
    <property type="project" value="TreeGrafter"/>
</dbReference>
<dbReference type="SMART" id="SM00304">
    <property type="entry name" value="HAMP"/>
    <property type="match status" value="1"/>
</dbReference>
<dbReference type="InterPro" id="IPR003594">
    <property type="entry name" value="HATPase_dom"/>
</dbReference>
<dbReference type="EMBL" id="SDMK01000003">
    <property type="protein sequence ID" value="RXS94480.1"/>
    <property type="molecule type" value="Genomic_DNA"/>
</dbReference>
<keyword evidence="7" id="KW-0418">Kinase</keyword>
<keyword evidence="15" id="KW-1185">Reference proteome</keyword>
<dbReference type="InterPro" id="IPR036890">
    <property type="entry name" value="HATPase_C_sf"/>
</dbReference>
<keyword evidence="9" id="KW-0902">Two-component regulatory system</keyword>
<feature type="domain" description="Histidine kinase" evidence="12">
    <location>
        <begin position="271"/>
        <end position="480"/>
    </location>
</feature>
<proteinExistence type="predicted"/>
<dbReference type="AlphaFoldDB" id="A0A4Q1SCF1"/>
<gene>
    <name evidence="14" type="ORF">ESZ00_15535</name>
</gene>
<accession>A0A4Q1SCF1</accession>
<dbReference type="GO" id="GO:0000155">
    <property type="term" value="F:phosphorelay sensor kinase activity"/>
    <property type="evidence" value="ECO:0007669"/>
    <property type="project" value="InterPro"/>
</dbReference>
<comment type="caution">
    <text evidence="14">The sequence shown here is derived from an EMBL/GenBank/DDBJ whole genome shotgun (WGS) entry which is preliminary data.</text>
</comment>
<comment type="subcellular location">
    <subcellularLocation>
        <location evidence="2">Membrane</location>
    </subcellularLocation>
</comment>
<dbReference type="SUPFAM" id="SSF47384">
    <property type="entry name" value="Homodimeric domain of signal transducing histidine kinase"/>
    <property type="match status" value="1"/>
</dbReference>
<evidence type="ECO:0000259" key="13">
    <source>
        <dbReference type="PROSITE" id="PS50885"/>
    </source>
</evidence>
<evidence type="ECO:0000256" key="7">
    <source>
        <dbReference type="ARBA" id="ARBA00022777"/>
    </source>
</evidence>
<dbReference type="InterPro" id="IPR050428">
    <property type="entry name" value="TCS_sensor_his_kinase"/>
</dbReference>
<sequence length="501" mass="54879">MFSRIRAFFSGTAAWRLAMRSTVVFAVGSAVLFGAMYALVAQAVHERGDSWLIGESETLRQVALTTPRDSLYDRILEEVAEIATQELAFDGRGHRTANVVFILLKDESGKAPLWVGPKDASDFEPEIATLHLQHHQAAFLHVPGWKLPFRVVAADIDPPGTSPAADGRIYIGLLDTAAHRLLLNLRLWFVFAWCLMVGFGFLIALLSLQRMLNRVDAITRAAAGIDTADLSTRVPPYEQPNDEVARLTRTFNTMLDRISASVNQLRTVTDSVAHDMKSPITSIRGGLESALSTEDQELSREYVAHSLEHLDRLTEIVTTTLDVAEAEAGALRLHRTPVVLGDLLRRLGELYLPAFADREQTLTLALDDGLVAQADVRFLNRVFSNLMENELRYAGEGAQIWLSLQVASGMAVIVMEDNGPGFPPEMTERVFERFAKGMDSEGHGLGLAFVKAVMVAHGGMARAEHADAGVRIVLEIPVLPPGEAASLLAQQKDGKLQTLLS</sequence>
<evidence type="ECO:0000256" key="5">
    <source>
        <dbReference type="ARBA" id="ARBA00022679"/>
    </source>
</evidence>
<feature type="transmembrane region" description="Helical" evidence="11">
    <location>
        <begin position="21"/>
        <end position="40"/>
    </location>
</feature>
<keyword evidence="5" id="KW-0808">Transferase</keyword>
<reference evidence="14 15" key="1">
    <citation type="journal article" date="2016" name="Int. J. Syst. Evol. Microbiol.">
        <title>Acidipila dinghuensis sp. nov., an acidobacterium isolated from forest soil.</title>
        <authorList>
            <person name="Jiang Y.W."/>
            <person name="Wang J."/>
            <person name="Chen M.H."/>
            <person name="Lv Y.Y."/>
            <person name="Qiu L.H."/>
        </authorList>
    </citation>
    <scope>NUCLEOTIDE SEQUENCE [LARGE SCALE GENOMIC DNA]</scope>
    <source>
        <strain evidence="14 15">DHOF10</strain>
    </source>
</reference>
<dbReference type="SUPFAM" id="SSF55874">
    <property type="entry name" value="ATPase domain of HSP90 chaperone/DNA topoisomerase II/histidine kinase"/>
    <property type="match status" value="1"/>
</dbReference>
<evidence type="ECO:0000256" key="2">
    <source>
        <dbReference type="ARBA" id="ARBA00004370"/>
    </source>
</evidence>
<evidence type="ECO:0000259" key="12">
    <source>
        <dbReference type="PROSITE" id="PS50109"/>
    </source>
</evidence>
<name>A0A4Q1SCF1_9BACT</name>
<dbReference type="PRINTS" id="PR00344">
    <property type="entry name" value="BCTRLSENSOR"/>
</dbReference>
<dbReference type="Gene3D" id="3.30.565.10">
    <property type="entry name" value="Histidine kinase-like ATPase, C-terminal domain"/>
    <property type="match status" value="1"/>
</dbReference>
<dbReference type="Pfam" id="PF00512">
    <property type="entry name" value="HisKA"/>
    <property type="match status" value="1"/>
</dbReference>
<evidence type="ECO:0000313" key="14">
    <source>
        <dbReference type="EMBL" id="RXS94480.1"/>
    </source>
</evidence>
<dbReference type="PROSITE" id="PS50885">
    <property type="entry name" value="HAMP"/>
    <property type="match status" value="1"/>
</dbReference>
<dbReference type="OrthoDB" id="9792991at2"/>
<dbReference type="InterPro" id="IPR003660">
    <property type="entry name" value="HAMP_dom"/>
</dbReference>
<dbReference type="PANTHER" id="PTHR45436:SF8">
    <property type="entry name" value="HISTIDINE KINASE"/>
    <property type="match status" value="1"/>
</dbReference>
<dbReference type="InterPro" id="IPR003661">
    <property type="entry name" value="HisK_dim/P_dom"/>
</dbReference>
<dbReference type="InterPro" id="IPR004358">
    <property type="entry name" value="Sig_transdc_His_kin-like_C"/>
</dbReference>
<keyword evidence="8 11" id="KW-1133">Transmembrane helix</keyword>
<keyword evidence="6 11" id="KW-0812">Transmembrane</keyword>
<evidence type="ECO:0000256" key="3">
    <source>
        <dbReference type="ARBA" id="ARBA00012438"/>
    </source>
</evidence>
<dbReference type="InterPro" id="IPR005467">
    <property type="entry name" value="His_kinase_dom"/>
</dbReference>
<feature type="transmembrane region" description="Helical" evidence="11">
    <location>
        <begin position="187"/>
        <end position="208"/>
    </location>
</feature>
<evidence type="ECO:0000256" key="8">
    <source>
        <dbReference type="ARBA" id="ARBA00022989"/>
    </source>
</evidence>
<dbReference type="PROSITE" id="PS50109">
    <property type="entry name" value="HIS_KIN"/>
    <property type="match status" value="1"/>
</dbReference>
<evidence type="ECO:0000256" key="4">
    <source>
        <dbReference type="ARBA" id="ARBA00022553"/>
    </source>
</evidence>
<feature type="domain" description="HAMP" evidence="13">
    <location>
        <begin position="209"/>
        <end position="263"/>
    </location>
</feature>
<organism evidence="14 15">
    <name type="scientific">Silvibacterium dinghuense</name>
    <dbReference type="NCBI Taxonomy" id="1560006"/>
    <lineage>
        <taxon>Bacteria</taxon>
        <taxon>Pseudomonadati</taxon>
        <taxon>Acidobacteriota</taxon>
        <taxon>Terriglobia</taxon>
        <taxon>Terriglobales</taxon>
        <taxon>Acidobacteriaceae</taxon>
        <taxon>Silvibacterium</taxon>
    </lineage>
</organism>
<dbReference type="SMART" id="SM00388">
    <property type="entry name" value="HisKA"/>
    <property type="match status" value="1"/>
</dbReference>
<dbReference type="Pfam" id="PF00672">
    <property type="entry name" value="HAMP"/>
    <property type="match status" value="1"/>
</dbReference>
<evidence type="ECO:0000256" key="9">
    <source>
        <dbReference type="ARBA" id="ARBA00023012"/>
    </source>
</evidence>
<dbReference type="SMART" id="SM00387">
    <property type="entry name" value="HATPase_c"/>
    <property type="match status" value="1"/>
</dbReference>
<dbReference type="Proteomes" id="UP000290253">
    <property type="component" value="Unassembled WGS sequence"/>
</dbReference>
<evidence type="ECO:0000313" key="15">
    <source>
        <dbReference type="Proteomes" id="UP000290253"/>
    </source>
</evidence>
<evidence type="ECO:0000256" key="1">
    <source>
        <dbReference type="ARBA" id="ARBA00000085"/>
    </source>
</evidence>
<dbReference type="Pfam" id="PF02518">
    <property type="entry name" value="HATPase_c"/>
    <property type="match status" value="1"/>
</dbReference>
<dbReference type="InterPro" id="IPR036097">
    <property type="entry name" value="HisK_dim/P_sf"/>
</dbReference>